<evidence type="ECO:0000256" key="7">
    <source>
        <dbReference type="ARBA" id="ARBA00023136"/>
    </source>
</evidence>
<dbReference type="SUPFAM" id="SSF56112">
    <property type="entry name" value="Protein kinase-like (PK-like)"/>
    <property type="match status" value="1"/>
</dbReference>
<evidence type="ECO:0000256" key="1">
    <source>
        <dbReference type="ARBA" id="ARBA00004167"/>
    </source>
</evidence>
<proteinExistence type="predicted"/>
<feature type="non-terminal residue" evidence="10">
    <location>
        <position position="371"/>
    </location>
</feature>
<evidence type="ECO:0000256" key="5">
    <source>
        <dbReference type="ARBA" id="ARBA00022777"/>
    </source>
</evidence>
<evidence type="ECO:0000256" key="2">
    <source>
        <dbReference type="ARBA" id="ARBA00004308"/>
    </source>
</evidence>
<evidence type="ECO:0000313" key="11">
    <source>
        <dbReference type="Proteomes" id="UP000749559"/>
    </source>
</evidence>
<dbReference type="GO" id="GO:0050793">
    <property type="term" value="P:regulation of developmental process"/>
    <property type="evidence" value="ECO:0007669"/>
    <property type="project" value="UniProtKB-ARBA"/>
</dbReference>
<dbReference type="PROSITE" id="PS00109">
    <property type="entry name" value="PROTEIN_KINASE_TYR"/>
    <property type="match status" value="1"/>
</dbReference>
<dbReference type="Proteomes" id="UP000749559">
    <property type="component" value="Unassembled WGS sequence"/>
</dbReference>
<comment type="catalytic activity">
    <reaction evidence="9">
        <text>L-tyrosyl-[protein] + ATP = O-phospho-L-tyrosyl-[protein] + ADP + H(+)</text>
        <dbReference type="Rhea" id="RHEA:10596"/>
        <dbReference type="Rhea" id="RHEA-COMP:10136"/>
        <dbReference type="Rhea" id="RHEA-COMP:20101"/>
        <dbReference type="ChEBI" id="CHEBI:15378"/>
        <dbReference type="ChEBI" id="CHEBI:30616"/>
        <dbReference type="ChEBI" id="CHEBI:46858"/>
        <dbReference type="ChEBI" id="CHEBI:61978"/>
        <dbReference type="ChEBI" id="CHEBI:456216"/>
        <dbReference type="EC" id="2.7.10.1"/>
    </reaction>
</comment>
<dbReference type="Gene3D" id="1.10.510.10">
    <property type="entry name" value="Transferase(Phosphotransferase) domain 1"/>
    <property type="match status" value="1"/>
</dbReference>
<dbReference type="GO" id="GO:0043235">
    <property type="term" value="C:receptor complex"/>
    <property type="evidence" value="ECO:0007669"/>
    <property type="project" value="TreeGrafter"/>
</dbReference>
<dbReference type="GO" id="GO:0030182">
    <property type="term" value="P:neuron differentiation"/>
    <property type="evidence" value="ECO:0007669"/>
    <property type="project" value="UniProtKB-ARBA"/>
</dbReference>
<comment type="subcellular location">
    <subcellularLocation>
        <location evidence="2">Endomembrane system</location>
    </subcellularLocation>
    <subcellularLocation>
        <location evidence="1">Membrane</location>
        <topology evidence="1">Single-pass membrane protein</topology>
    </subcellularLocation>
</comment>
<evidence type="ECO:0000313" key="10">
    <source>
        <dbReference type="EMBL" id="CAH1802076.1"/>
    </source>
</evidence>
<sequence length="371" mass="41432">MCYKYDNCESRFTGADRITTQASITTAPTTLCTICPICPTSNPVGNIVGGVFGSLIAIGIISVLAFWVFKVQKENKHLKVELHLRRNSPDKGSGTHGRVNLVFTQAQSEPYDVVDFTTNNCDQLNEDDVNISFPNVCDDAYPMDTIDIGATLGAGEFGVVKLVNVNNNVKAPFIAAAKILKDNASDDDHQDLLRELELMKQLPRHNNVVELLGFSITHNGHTMILVEYLPLGDLHSYLRANKAKYIQTDKLETSKELIQFGWQVAKGMEHISSHKFLHRDLAARNVLLSARKVCKISDFGLSRDVGEGNVYNRKSKGRLPIRWMSPEAIFHNIYTTKNDVWAYGILLWEILTFGSTPYPGMKGKDVMELVK</sequence>
<comment type="caution">
    <text evidence="10">The sequence shown here is derived from an EMBL/GenBank/DDBJ whole genome shotgun (WGS) entry which is preliminary data.</text>
</comment>
<evidence type="ECO:0000256" key="9">
    <source>
        <dbReference type="ARBA" id="ARBA00051243"/>
    </source>
</evidence>
<keyword evidence="6" id="KW-0067">ATP-binding</keyword>
<organism evidence="10 11">
    <name type="scientific">Owenia fusiformis</name>
    <name type="common">Polychaete worm</name>
    <dbReference type="NCBI Taxonomy" id="6347"/>
    <lineage>
        <taxon>Eukaryota</taxon>
        <taxon>Metazoa</taxon>
        <taxon>Spiralia</taxon>
        <taxon>Lophotrochozoa</taxon>
        <taxon>Annelida</taxon>
        <taxon>Polychaeta</taxon>
        <taxon>Sedentaria</taxon>
        <taxon>Canalipalpata</taxon>
        <taxon>Sabellida</taxon>
        <taxon>Oweniida</taxon>
        <taxon>Oweniidae</taxon>
        <taxon>Owenia</taxon>
    </lineage>
</organism>
<dbReference type="GO" id="GO:0004714">
    <property type="term" value="F:transmembrane receptor protein tyrosine kinase activity"/>
    <property type="evidence" value="ECO:0007669"/>
    <property type="project" value="UniProtKB-EC"/>
</dbReference>
<protein>
    <submittedName>
        <fullName evidence="10">Uncharacterized protein</fullName>
    </submittedName>
</protein>
<dbReference type="InterPro" id="IPR000719">
    <property type="entry name" value="Prot_kinase_dom"/>
</dbReference>
<reference evidence="10" key="1">
    <citation type="submission" date="2022-03" db="EMBL/GenBank/DDBJ databases">
        <authorList>
            <person name="Martin C."/>
        </authorList>
    </citation>
    <scope>NUCLEOTIDE SEQUENCE</scope>
</reference>
<evidence type="ECO:0000256" key="3">
    <source>
        <dbReference type="ARBA" id="ARBA00022679"/>
    </source>
</evidence>
<accession>A0A8J1TKU6</accession>
<dbReference type="CDD" id="cd00192">
    <property type="entry name" value="PTKc"/>
    <property type="match status" value="1"/>
</dbReference>
<evidence type="ECO:0000256" key="4">
    <source>
        <dbReference type="ARBA" id="ARBA00022741"/>
    </source>
</evidence>
<dbReference type="FunFam" id="1.10.510.10:FF:001512">
    <property type="entry name" value="Receptor tyrosine-protein kinase erbB-2"/>
    <property type="match status" value="1"/>
</dbReference>
<dbReference type="InterPro" id="IPR017441">
    <property type="entry name" value="Protein_kinase_ATP_BS"/>
</dbReference>
<keyword evidence="5" id="KW-0418">Kinase</keyword>
<dbReference type="PANTHER" id="PTHR24416">
    <property type="entry name" value="TYROSINE-PROTEIN KINASE RECEPTOR"/>
    <property type="match status" value="1"/>
</dbReference>
<dbReference type="PROSITE" id="PS50011">
    <property type="entry name" value="PROTEIN_KINASE_DOM"/>
    <property type="match status" value="1"/>
</dbReference>
<dbReference type="InterPro" id="IPR001245">
    <property type="entry name" value="Ser-Thr/Tyr_kinase_cat_dom"/>
</dbReference>
<keyword evidence="7" id="KW-0472">Membrane</keyword>
<dbReference type="AlphaFoldDB" id="A0A8J1TKU6"/>
<keyword evidence="8" id="KW-0829">Tyrosine-protein kinase</keyword>
<dbReference type="PANTHER" id="PTHR24416:SF621">
    <property type="entry name" value="TYROSINE KINASE RECEPTOR CAD96CA"/>
    <property type="match status" value="1"/>
</dbReference>
<keyword evidence="3" id="KW-0808">Transferase</keyword>
<dbReference type="Pfam" id="PF07714">
    <property type="entry name" value="PK_Tyr_Ser-Thr"/>
    <property type="match status" value="1"/>
</dbReference>
<keyword evidence="11" id="KW-1185">Reference proteome</keyword>
<dbReference type="GO" id="GO:0048468">
    <property type="term" value="P:cell development"/>
    <property type="evidence" value="ECO:0007669"/>
    <property type="project" value="UniProtKB-ARBA"/>
</dbReference>
<keyword evidence="4" id="KW-0547">Nucleotide-binding</keyword>
<dbReference type="GO" id="GO:0005524">
    <property type="term" value="F:ATP binding"/>
    <property type="evidence" value="ECO:0007669"/>
    <property type="project" value="UniProtKB-UniRule"/>
</dbReference>
<dbReference type="OrthoDB" id="3256376at2759"/>
<dbReference type="PRINTS" id="PR00109">
    <property type="entry name" value="TYRKINASE"/>
</dbReference>
<dbReference type="PROSITE" id="PS00107">
    <property type="entry name" value="PROTEIN_KINASE_ATP"/>
    <property type="match status" value="1"/>
</dbReference>
<dbReference type="GO" id="GO:0012505">
    <property type="term" value="C:endomembrane system"/>
    <property type="evidence" value="ECO:0007669"/>
    <property type="project" value="UniProtKB-SubCell"/>
</dbReference>
<dbReference type="Gene3D" id="3.30.200.20">
    <property type="entry name" value="Phosphorylase Kinase, domain 1"/>
    <property type="match status" value="1"/>
</dbReference>
<dbReference type="GO" id="GO:0005886">
    <property type="term" value="C:plasma membrane"/>
    <property type="evidence" value="ECO:0007669"/>
    <property type="project" value="TreeGrafter"/>
</dbReference>
<name>A0A8J1TKU6_OWEFU</name>
<dbReference type="SMART" id="SM00219">
    <property type="entry name" value="TyrKc"/>
    <property type="match status" value="1"/>
</dbReference>
<dbReference type="InterPro" id="IPR020635">
    <property type="entry name" value="Tyr_kinase_cat_dom"/>
</dbReference>
<evidence type="ECO:0000256" key="6">
    <source>
        <dbReference type="ARBA" id="ARBA00022840"/>
    </source>
</evidence>
<evidence type="ECO:0000256" key="8">
    <source>
        <dbReference type="ARBA" id="ARBA00023137"/>
    </source>
</evidence>
<gene>
    <name evidence="10" type="ORF">OFUS_LOCUS25794</name>
</gene>
<dbReference type="EMBL" id="CAIIXF020000012">
    <property type="protein sequence ID" value="CAH1802076.1"/>
    <property type="molecule type" value="Genomic_DNA"/>
</dbReference>
<dbReference type="InterPro" id="IPR050122">
    <property type="entry name" value="RTK"/>
</dbReference>
<dbReference type="InterPro" id="IPR011009">
    <property type="entry name" value="Kinase-like_dom_sf"/>
</dbReference>
<dbReference type="GO" id="GO:0007169">
    <property type="term" value="P:cell surface receptor protein tyrosine kinase signaling pathway"/>
    <property type="evidence" value="ECO:0007669"/>
    <property type="project" value="TreeGrafter"/>
</dbReference>
<dbReference type="InterPro" id="IPR008266">
    <property type="entry name" value="Tyr_kinase_AS"/>
</dbReference>